<gene>
    <name evidence="2" type="ORF">J2I48_08465</name>
</gene>
<evidence type="ECO:0000259" key="1">
    <source>
        <dbReference type="Pfam" id="PF13628"/>
    </source>
</evidence>
<protein>
    <submittedName>
        <fullName evidence="2">DUF4142 domain-containing protein</fullName>
    </submittedName>
</protein>
<dbReference type="AlphaFoldDB" id="A0A939G6D1"/>
<dbReference type="RefSeq" id="WP_207334985.1">
    <property type="nucleotide sequence ID" value="NZ_JAFMYU010000005.1"/>
</dbReference>
<comment type="caution">
    <text evidence="2">The sequence shown here is derived from an EMBL/GenBank/DDBJ whole genome shotgun (WGS) entry which is preliminary data.</text>
</comment>
<accession>A0A939G6D1</accession>
<dbReference type="PROSITE" id="PS51257">
    <property type="entry name" value="PROKAR_LIPOPROTEIN"/>
    <property type="match status" value="1"/>
</dbReference>
<organism evidence="2 3">
    <name type="scientific">Fibrella aquatilis</name>
    <dbReference type="NCBI Taxonomy" id="2817059"/>
    <lineage>
        <taxon>Bacteria</taxon>
        <taxon>Pseudomonadati</taxon>
        <taxon>Bacteroidota</taxon>
        <taxon>Cytophagia</taxon>
        <taxon>Cytophagales</taxon>
        <taxon>Spirosomataceae</taxon>
        <taxon>Fibrella</taxon>
    </lineage>
</organism>
<dbReference type="Pfam" id="PF13628">
    <property type="entry name" value="DUF4142"/>
    <property type="match status" value="1"/>
</dbReference>
<proteinExistence type="predicted"/>
<dbReference type="Gene3D" id="1.20.1260.10">
    <property type="match status" value="1"/>
</dbReference>
<dbReference type="EMBL" id="JAFMYU010000005">
    <property type="protein sequence ID" value="MBO0931022.1"/>
    <property type="molecule type" value="Genomic_DNA"/>
</dbReference>
<feature type="domain" description="DUF4142" evidence="1">
    <location>
        <begin position="70"/>
        <end position="201"/>
    </location>
</feature>
<dbReference type="PANTHER" id="PTHR38593">
    <property type="entry name" value="BLR2558 PROTEIN"/>
    <property type="match status" value="1"/>
</dbReference>
<dbReference type="Proteomes" id="UP000664795">
    <property type="component" value="Unassembled WGS sequence"/>
</dbReference>
<evidence type="ECO:0000313" key="2">
    <source>
        <dbReference type="EMBL" id="MBO0931022.1"/>
    </source>
</evidence>
<evidence type="ECO:0000313" key="3">
    <source>
        <dbReference type="Proteomes" id="UP000664795"/>
    </source>
</evidence>
<sequence>MNHPTTRTGLAGIATVGLFLLFISLLTLMSGCAKDSTDKAEEANKARIEGQSSAISKDAKDDAVKMADKMVNLASMNMTVRQLSEVALKQAINPSVKDYAQRVLREGDTQDRELSSLAKNLKIDLPVTLSSEGKDRVTELTKEKPGTAFDLKYLDELNKVVKKAANVADDLKDDATNDAVKKYAATVNAAYEKRTDETKDLRNVLN</sequence>
<name>A0A939G6D1_9BACT</name>
<dbReference type="InterPro" id="IPR025419">
    <property type="entry name" value="DUF4142"/>
</dbReference>
<keyword evidence="3" id="KW-1185">Reference proteome</keyword>
<reference evidence="2 3" key="1">
    <citation type="submission" date="2021-03" db="EMBL/GenBank/DDBJ databases">
        <title>Fibrella sp. HMF5036 genome sequencing and assembly.</title>
        <authorList>
            <person name="Kang H."/>
            <person name="Kim H."/>
            <person name="Bae S."/>
            <person name="Joh K."/>
        </authorList>
    </citation>
    <scope>NUCLEOTIDE SEQUENCE [LARGE SCALE GENOMIC DNA]</scope>
    <source>
        <strain evidence="2 3">HMF5036</strain>
    </source>
</reference>
<dbReference type="PANTHER" id="PTHR38593:SF1">
    <property type="entry name" value="BLR2558 PROTEIN"/>
    <property type="match status" value="1"/>
</dbReference>
<dbReference type="InterPro" id="IPR012347">
    <property type="entry name" value="Ferritin-like"/>
</dbReference>